<organism evidence="3 4">
    <name type="scientific">Thermococcus celericrescens</name>
    <dbReference type="NCBI Taxonomy" id="227598"/>
    <lineage>
        <taxon>Archaea</taxon>
        <taxon>Methanobacteriati</taxon>
        <taxon>Methanobacteriota</taxon>
        <taxon>Thermococci</taxon>
        <taxon>Thermococcales</taxon>
        <taxon>Thermococcaceae</taxon>
        <taxon>Thermococcus</taxon>
    </lineage>
</organism>
<feature type="region of interest" description="Disordered" evidence="1">
    <location>
        <begin position="52"/>
        <end position="79"/>
    </location>
</feature>
<proteinExistence type="predicted"/>
<dbReference type="EMBL" id="LLYW01000056">
    <property type="protein sequence ID" value="KUH31425.1"/>
    <property type="molecule type" value="Genomic_DNA"/>
</dbReference>
<dbReference type="SMART" id="SM00530">
    <property type="entry name" value="HTH_XRE"/>
    <property type="match status" value="1"/>
</dbReference>
<dbReference type="GO" id="GO:0003677">
    <property type="term" value="F:DNA binding"/>
    <property type="evidence" value="ECO:0007669"/>
    <property type="project" value="InterPro"/>
</dbReference>
<dbReference type="RefSeq" id="WP_058939921.1">
    <property type="nucleotide sequence ID" value="NZ_LLYW01000056.1"/>
</dbReference>
<protein>
    <submittedName>
        <fullName evidence="3">Transcription factor</fullName>
    </submittedName>
</protein>
<dbReference type="Pfam" id="PF01381">
    <property type="entry name" value="HTH_3"/>
    <property type="match status" value="1"/>
</dbReference>
<feature type="domain" description="HTH cro/C1-type" evidence="2">
    <location>
        <begin position="93"/>
        <end position="148"/>
    </location>
</feature>
<evidence type="ECO:0000259" key="2">
    <source>
        <dbReference type="SMART" id="SM00530"/>
    </source>
</evidence>
<dbReference type="Proteomes" id="UP000053462">
    <property type="component" value="Unassembled WGS sequence"/>
</dbReference>
<dbReference type="STRING" id="227598.APY94_12435"/>
<dbReference type="InterPro" id="IPR001387">
    <property type="entry name" value="Cro/C1-type_HTH"/>
</dbReference>
<dbReference type="InterPro" id="IPR010982">
    <property type="entry name" value="Lambda_DNA-bd_dom_sf"/>
</dbReference>
<comment type="caution">
    <text evidence="3">The sequence shown here is derived from an EMBL/GenBank/DDBJ whole genome shotgun (WGS) entry which is preliminary data.</text>
</comment>
<dbReference type="SUPFAM" id="SSF47413">
    <property type="entry name" value="lambda repressor-like DNA-binding domains"/>
    <property type="match status" value="1"/>
</dbReference>
<keyword evidence="4" id="KW-1185">Reference proteome</keyword>
<accession>A0A100XVH9</accession>
<dbReference type="AlphaFoldDB" id="A0A100XVH9"/>
<evidence type="ECO:0000313" key="3">
    <source>
        <dbReference type="EMBL" id="KUH31425.1"/>
    </source>
</evidence>
<dbReference type="Gene3D" id="1.10.260.40">
    <property type="entry name" value="lambda repressor-like DNA-binding domains"/>
    <property type="match status" value="1"/>
</dbReference>
<sequence>MGKAKPRYCEVCGAPIRGPGHRIRIEGAEVLVCDRCYEKYGGKKPGTFSIMPTGRRPVRRTYSRPASRPRPAPKPRTERPLYTEEIVEDYAERVYKAIQRSGKSYEELSHEIGLSMNDLRAIAHGHREPTIKEAKKLEKYFKIKLIETSGEEVLEKKSIPRDYEPTLGDIANIKIKKRKKK</sequence>
<evidence type="ECO:0000313" key="4">
    <source>
        <dbReference type="Proteomes" id="UP000053462"/>
    </source>
</evidence>
<name>A0A100XVH9_9EURY</name>
<gene>
    <name evidence="3" type="ORF">APY94_12435</name>
</gene>
<reference evidence="3 4" key="1">
    <citation type="submission" date="2015-10" db="EMBL/GenBank/DDBJ databases">
        <title>Draft genome sequence of Thermococcus celericrescens strain DSM 17994.</title>
        <authorList>
            <person name="Hong S.-J."/>
            <person name="Park C.-E."/>
            <person name="Shin J.-H."/>
        </authorList>
    </citation>
    <scope>NUCLEOTIDE SEQUENCE [LARGE SCALE GENOMIC DNA]</scope>
    <source>
        <strain evidence="3 4">DSM 17994</strain>
    </source>
</reference>
<dbReference type="InterPro" id="IPR004451">
    <property type="entry name" value="MJ0586"/>
</dbReference>
<dbReference type="NCBIfam" id="TIGR00270">
    <property type="entry name" value="multiprotein bridging factor aMBF1"/>
    <property type="match status" value="1"/>
</dbReference>
<dbReference type="OrthoDB" id="11138at2157"/>
<dbReference type="CDD" id="cd00093">
    <property type="entry name" value="HTH_XRE"/>
    <property type="match status" value="1"/>
</dbReference>
<evidence type="ECO:0000256" key="1">
    <source>
        <dbReference type="SAM" id="MobiDB-lite"/>
    </source>
</evidence>